<feature type="transmembrane region" description="Helical" evidence="1">
    <location>
        <begin position="99"/>
        <end position="117"/>
    </location>
</feature>
<dbReference type="eggNOG" id="ENOG502ZSEY">
    <property type="taxonomic scope" value="Bacteria"/>
</dbReference>
<dbReference type="Proteomes" id="UP000001887">
    <property type="component" value="Chromosome"/>
</dbReference>
<protein>
    <recommendedName>
        <fullName evidence="4">Membrane associated protein</fullName>
    </recommendedName>
</protein>
<evidence type="ECO:0000313" key="3">
    <source>
        <dbReference type="Proteomes" id="UP000001887"/>
    </source>
</evidence>
<keyword evidence="1" id="KW-0812">Transmembrane</keyword>
<accession>D2QXP6</accession>
<gene>
    <name evidence="2" type="ordered locus">Psta_1556</name>
</gene>
<feature type="transmembrane region" description="Helical" evidence="1">
    <location>
        <begin position="57"/>
        <end position="79"/>
    </location>
</feature>
<organism evidence="2 3">
    <name type="scientific">Pirellula staleyi (strain ATCC 27377 / DSM 6068 / ICPB 4128)</name>
    <name type="common">Pirella staleyi</name>
    <dbReference type="NCBI Taxonomy" id="530564"/>
    <lineage>
        <taxon>Bacteria</taxon>
        <taxon>Pseudomonadati</taxon>
        <taxon>Planctomycetota</taxon>
        <taxon>Planctomycetia</taxon>
        <taxon>Pirellulales</taxon>
        <taxon>Pirellulaceae</taxon>
        <taxon>Pirellula</taxon>
    </lineage>
</organism>
<name>D2QXP6_PIRSD</name>
<keyword evidence="1" id="KW-1133">Transmembrane helix</keyword>
<dbReference type="KEGG" id="psl:Psta_1556"/>
<dbReference type="STRING" id="530564.Psta_1556"/>
<dbReference type="HOGENOM" id="CLU_1146274_0_0_0"/>
<dbReference type="AlphaFoldDB" id="D2QXP6"/>
<evidence type="ECO:0000256" key="1">
    <source>
        <dbReference type="SAM" id="Phobius"/>
    </source>
</evidence>
<reference evidence="2 3" key="1">
    <citation type="journal article" date="2009" name="Stand. Genomic Sci.">
        <title>Complete genome sequence of Pirellula staleyi type strain (ATCC 27377).</title>
        <authorList>
            <person name="Clum A."/>
            <person name="Tindall B.J."/>
            <person name="Sikorski J."/>
            <person name="Ivanova N."/>
            <person name="Mavrommatis K."/>
            <person name="Lucas S."/>
            <person name="Glavina del Rio T."/>
            <person name="Nolan M."/>
            <person name="Chen F."/>
            <person name="Tice H."/>
            <person name="Pitluck S."/>
            <person name="Cheng J.F."/>
            <person name="Chertkov O."/>
            <person name="Brettin T."/>
            <person name="Han C."/>
            <person name="Detter J.C."/>
            <person name="Kuske C."/>
            <person name="Bruce D."/>
            <person name="Goodwin L."/>
            <person name="Ovchinikova G."/>
            <person name="Pati A."/>
            <person name="Mikhailova N."/>
            <person name="Chen A."/>
            <person name="Palaniappan K."/>
            <person name="Land M."/>
            <person name="Hauser L."/>
            <person name="Chang Y.J."/>
            <person name="Jeffries C.D."/>
            <person name="Chain P."/>
            <person name="Rohde M."/>
            <person name="Goker M."/>
            <person name="Bristow J."/>
            <person name="Eisen J.A."/>
            <person name="Markowitz V."/>
            <person name="Hugenholtz P."/>
            <person name="Kyrpides N.C."/>
            <person name="Klenk H.P."/>
            <person name="Lapidus A."/>
        </authorList>
    </citation>
    <scope>NUCLEOTIDE SEQUENCE [LARGE SCALE GENOMIC DNA]</scope>
    <source>
        <strain evidence="3">ATCC 27377 / DSM 6068 / ICPB 4128</strain>
    </source>
</reference>
<dbReference type="EMBL" id="CP001848">
    <property type="protein sequence ID" value="ADB16231.1"/>
    <property type="molecule type" value="Genomic_DNA"/>
</dbReference>
<proteinExistence type="predicted"/>
<sequence length="256" mass="28417">MAFQSLDPVKIIETADTLTKRVEERFPKSGLAQVSNQLLAISQQAQARSEWIARPLIWLRILTVVIVSVVVGGLLAAIITAEIPKDRFEIDDLLQITEAGINDVVLIGAAIFFLITMERRIKRGRALAAIHELRAIAHIIDMHQLTKDPERILRPRETTEHSPKQNLSLFLLRRYLDYCSEMLSLTGKIAALYVQRFDDDVSLDAASEVEDLSTGLSQKIWQKIMILHSFENTSIPSGGMTATVSSTGVTPPTSSA</sequence>
<keyword evidence="1" id="KW-0472">Membrane</keyword>
<evidence type="ECO:0008006" key="4">
    <source>
        <dbReference type="Google" id="ProtNLM"/>
    </source>
</evidence>
<evidence type="ECO:0000313" key="2">
    <source>
        <dbReference type="EMBL" id="ADB16231.1"/>
    </source>
</evidence>
<keyword evidence="3" id="KW-1185">Reference proteome</keyword>